<dbReference type="InterPro" id="IPR018356">
    <property type="entry name" value="Tscrpt_reg_HTH_DeoR_CS"/>
</dbReference>
<dbReference type="RefSeq" id="WP_307246455.1">
    <property type="nucleotide sequence ID" value="NZ_JAUSQZ010000001.1"/>
</dbReference>
<dbReference type="PRINTS" id="PR00037">
    <property type="entry name" value="HTHLACR"/>
</dbReference>
<evidence type="ECO:0000313" key="6">
    <source>
        <dbReference type="Proteomes" id="UP001235712"/>
    </source>
</evidence>
<dbReference type="InterPro" id="IPR001034">
    <property type="entry name" value="DeoR_HTH"/>
</dbReference>
<proteinExistence type="predicted"/>
<dbReference type="InterPro" id="IPR036388">
    <property type="entry name" value="WH-like_DNA-bd_sf"/>
</dbReference>
<evidence type="ECO:0000256" key="1">
    <source>
        <dbReference type="ARBA" id="ARBA00023015"/>
    </source>
</evidence>
<sequence length="364" mass="38431">MSAGPESERPLLAVDRQQQLLDLIQQRGTVRVAELVTELDVAAATIRRDIAALAADGLVQRVHGGATTARADAVPSESLLETGILGMLVPSLDYYWPGIVRGAEVAARENGLRVVLRGSSYTIDDERPHLTRLLEQGAGAILVSPSPASPHLAETVDQLGDLDVPVVVVERPGLAEPAGRPFEHVHSDHAFGGARATKHLLALGHRRIAFACPPESPTGPAVREGWSRVLDTLDVPTASRIDLSIPQHGSTISETAVDHVVDELLASGSTAALVHADAHAIAIVQRLEDRGFSVPADLSVVAYDDEFASLFSPSLTAVRPARAAIGRAAVELAAARLADPDRPTHRVVVLPTLHVRESSAGPKG</sequence>
<dbReference type="InterPro" id="IPR046335">
    <property type="entry name" value="LacI/GalR-like_sensor"/>
</dbReference>
<evidence type="ECO:0000256" key="3">
    <source>
        <dbReference type="ARBA" id="ARBA00023163"/>
    </source>
</evidence>
<dbReference type="SUPFAM" id="SSF53822">
    <property type="entry name" value="Periplasmic binding protein-like I"/>
    <property type="match status" value="1"/>
</dbReference>
<dbReference type="Pfam" id="PF08220">
    <property type="entry name" value="HTH_DeoR"/>
    <property type="match status" value="1"/>
</dbReference>
<dbReference type="SMART" id="SM00420">
    <property type="entry name" value="HTH_DEOR"/>
    <property type="match status" value="1"/>
</dbReference>
<keyword evidence="3" id="KW-0804">Transcription</keyword>
<dbReference type="GO" id="GO:0003677">
    <property type="term" value="F:DNA binding"/>
    <property type="evidence" value="ECO:0007669"/>
    <property type="project" value="UniProtKB-KW"/>
</dbReference>
<dbReference type="EMBL" id="JAUSQZ010000001">
    <property type="protein sequence ID" value="MDP9828851.1"/>
    <property type="molecule type" value="Genomic_DNA"/>
</dbReference>
<dbReference type="PROSITE" id="PS51000">
    <property type="entry name" value="HTH_DEOR_2"/>
    <property type="match status" value="1"/>
</dbReference>
<dbReference type="Gene3D" id="3.40.50.2300">
    <property type="match status" value="2"/>
</dbReference>
<reference evidence="5 6" key="1">
    <citation type="submission" date="2023-07" db="EMBL/GenBank/DDBJ databases">
        <title>Sequencing the genomes of 1000 actinobacteria strains.</title>
        <authorList>
            <person name="Klenk H.-P."/>
        </authorList>
    </citation>
    <scope>NUCLEOTIDE SEQUENCE [LARGE SCALE GENOMIC DNA]</scope>
    <source>
        <strain evidence="5 6">DSM 44388</strain>
    </source>
</reference>
<keyword evidence="6" id="KW-1185">Reference proteome</keyword>
<gene>
    <name evidence="5" type="ORF">J2S57_004600</name>
</gene>
<comment type="caution">
    <text evidence="5">The sequence shown here is derived from an EMBL/GenBank/DDBJ whole genome shotgun (WGS) entry which is preliminary data.</text>
</comment>
<dbReference type="PANTHER" id="PTHR30146:SF155">
    <property type="entry name" value="ALANINE RACEMASE"/>
    <property type="match status" value="1"/>
</dbReference>
<dbReference type="PROSITE" id="PS00894">
    <property type="entry name" value="HTH_DEOR_1"/>
    <property type="match status" value="1"/>
</dbReference>
<dbReference type="SUPFAM" id="SSF46785">
    <property type="entry name" value="Winged helix' DNA-binding domain"/>
    <property type="match status" value="1"/>
</dbReference>
<dbReference type="Proteomes" id="UP001235712">
    <property type="component" value="Unassembled WGS sequence"/>
</dbReference>
<evidence type="ECO:0000256" key="2">
    <source>
        <dbReference type="ARBA" id="ARBA00023125"/>
    </source>
</evidence>
<dbReference type="InterPro" id="IPR028082">
    <property type="entry name" value="Peripla_BP_I"/>
</dbReference>
<dbReference type="Pfam" id="PF13377">
    <property type="entry name" value="Peripla_BP_3"/>
    <property type="match status" value="1"/>
</dbReference>
<dbReference type="Gene3D" id="1.10.10.10">
    <property type="entry name" value="Winged helix-like DNA-binding domain superfamily/Winged helix DNA-binding domain"/>
    <property type="match status" value="1"/>
</dbReference>
<dbReference type="CDD" id="cd06267">
    <property type="entry name" value="PBP1_LacI_sugar_binding-like"/>
    <property type="match status" value="1"/>
</dbReference>
<evidence type="ECO:0000259" key="4">
    <source>
        <dbReference type="PROSITE" id="PS51000"/>
    </source>
</evidence>
<name>A0ABT9P821_9ACTN</name>
<protein>
    <submittedName>
        <fullName evidence="5">DNA-binding LacI/PurR family transcriptional regulator</fullName>
    </submittedName>
</protein>
<feature type="domain" description="HTH deoR-type" evidence="4">
    <location>
        <begin position="13"/>
        <end position="68"/>
    </location>
</feature>
<accession>A0ABT9P821</accession>
<evidence type="ECO:0000313" key="5">
    <source>
        <dbReference type="EMBL" id="MDP9828851.1"/>
    </source>
</evidence>
<dbReference type="PANTHER" id="PTHR30146">
    <property type="entry name" value="LACI-RELATED TRANSCRIPTIONAL REPRESSOR"/>
    <property type="match status" value="1"/>
</dbReference>
<keyword evidence="1" id="KW-0805">Transcription regulation</keyword>
<dbReference type="InterPro" id="IPR036390">
    <property type="entry name" value="WH_DNA-bd_sf"/>
</dbReference>
<organism evidence="5 6">
    <name type="scientific">Kineosporia succinea</name>
    <dbReference type="NCBI Taxonomy" id="84632"/>
    <lineage>
        <taxon>Bacteria</taxon>
        <taxon>Bacillati</taxon>
        <taxon>Actinomycetota</taxon>
        <taxon>Actinomycetes</taxon>
        <taxon>Kineosporiales</taxon>
        <taxon>Kineosporiaceae</taxon>
        <taxon>Kineosporia</taxon>
    </lineage>
</organism>
<keyword evidence="2 5" id="KW-0238">DNA-binding</keyword>